<accession>A0A5E4XMN7</accession>
<dbReference type="PROSITE" id="PS50851">
    <property type="entry name" value="CHEW"/>
    <property type="match status" value="3"/>
</dbReference>
<dbReference type="CDD" id="cd00588">
    <property type="entry name" value="CheW_like"/>
    <property type="match status" value="1"/>
</dbReference>
<name>A0A5E4XMN7_9BURK</name>
<evidence type="ECO:0000313" key="3">
    <source>
        <dbReference type="Proteomes" id="UP000414233"/>
    </source>
</evidence>
<dbReference type="PANTHER" id="PTHR22617:SF23">
    <property type="entry name" value="CHEMOTAXIS PROTEIN CHEW"/>
    <property type="match status" value="1"/>
</dbReference>
<dbReference type="Proteomes" id="UP000414233">
    <property type="component" value="Unassembled WGS sequence"/>
</dbReference>
<proteinExistence type="predicted"/>
<reference evidence="2 3" key="1">
    <citation type="submission" date="2019-08" db="EMBL/GenBank/DDBJ databases">
        <authorList>
            <person name="Peeters C."/>
        </authorList>
    </citation>
    <scope>NUCLEOTIDE SEQUENCE [LARGE SCALE GENOMIC DNA]</scope>
    <source>
        <strain evidence="2 3">LMG 30175</strain>
    </source>
</reference>
<dbReference type="InterPro" id="IPR002545">
    <property type="entry name" value="CheW-lke_dom"/>
</dbReference>
<feature type="domain" description="CheW-like" evidence="1">
    <location>
        <begin position="400"/>
        <end position="550"/>
    </location>
</feature>
<dbReference type="PANTHER" id="PTHR22617">
    <property type="entry name" value="CHEMOTAXIS SENSOR HISTIDINE KINASE-RELATED"/>
    <property type="match status" value="1"/>
</dbReference>
<gene>
    <name evidence="2" type="primary">cheW_1</name>
    <name evidence="2" type="ORF">PTE30175_03885</name>
</gene>
<keyword evidence="3" id="KW-1185">Reference proteome</keyword>
<dbReference type="SUPFAM" id="SSF50341">
    <property type="entry name" value="CheW-like"/>
    <property type="match status" value="3"/>
</dbReference>
<dbReference type="Pfam" id="PF01584">
    <property type="entry name" value="CheW"/>
    <property type="match status" value="3"/>
</dbReference>
<protein>
    <submittedName>
        <fullName evidence="2">Chemotaxis protein CheW</fullName>
    </submittedName>
</protein>
<sequence length="553" mass="59564">MNARSDQGAYGSMPAYAGLNTPPGLPSALPPGMRPVPDSPPAQSAVAVPDAIELYGSFHLGQTELALPVSSLQEVVNYPARVTPVPLAPSFLLGLFNLRGTLIPIVNLKPLLGIADAGVRATEKIAIVDHGGVRVGLLFDTTGEILRIRPSQKTDFVYGEGSPDAARPAPVIAGAIKLANGDRILQILSPSALVRIENMPHLLARQAETAPQHRRSVQGQRLQCVSFRVAHARLALSMSAIQEIIRKPELQNSAFGSEFCIGMLNLRGIIVPVIDFARFLDMTATPPDAAVAGTAADERRVLIVKQEDVHFGLLVDAVDSIVTYHAEELLAIPSFSRRHAGLFAGCIAREGGADIILLNPNELFTHDQVLSLTQGHRDLYRNAAGVATPGRRGKGARSGARQAYIAFRLDYLLGVRIDQLREIIHFSPDIIRAPGAPSFVRGMLNLRKQLVTIVDLRAIYGMKPYADEAHARILIIERGQEKFGLVVDAVENIVTIDEADKLPVPAVLIGQAGNDLRLDMREAVEIPSQDGAPKTLMLLDLAPLTERIGHALA</sequence>
<dbReference type="OrthoDB" id="9790406at2"/>
<evidence type="ECO:0000259" key="1">
    <source>
        <dbReference type="PROSITE" id="PS50851"/>
    </source>
</evidence>
<dbReference type="EMBL" id="CABPRZ010000018">
    <property type="protein sequence ID" value="VVE37617.1"/>
    <property type="molecule type" value="Genomic_DNA"/>
</dbReference>
<dbReference type="Gene3D" id="2.40.50.180">
    <property type="entry name" value="CheA-289, Domain 4"/>
    <property type="match status" value="3"/>
</dbReference>
<dbReference type="Gene3D" id="2.30.30.40">
    <property type="entry name" value="SH3 Domains"/>
    <property type="match status" value="2"/>
</dbReference>
<evidence type="ECO:0000313" key="2">
    <source>
        <dbReference type="EMBL" id="VVE37617.1"/>
    </source>
</evidence>
<feature type="domain" description="CheW-like" evidence="1">
    <location>
        <begin position="221"/>
        <end position="369"/>
    </location>
</feature>
<dbReference type="RefSeq" id="WP_150698689.1">
    <property type="nucleotide sequence ID" value="NZ_CABPRZ010000018.1"/>
</dbReference>
<dbReference type="AlphaFoldDB" id="A0A5E4XMN7"/>
<dbReference type="GO" id="GO:0006935">
    <property type="term" value="P:chemotaxis"/>
    <property type="evidence" value="ECO:0007669"/>
    <property type="project" value="InterPro"/>
</dbReference>
<dbReference type="InterPro" id="IPR036061">
    <property type="entry name" value="CheW-like_dom_sf"/>
</dbReference>
<feature type="domain" description="CheW-like" evidence="1">
    <location>
        <begin position="52"/>
        <end position="199"/>
    </location>
</feature>
<organism evidence="2 3">
    <name type="scientific">Pandoraea terrae</name>
    <dbReference type="NCBI Taxonomy" id="1537710"/>
    <lineage>
        <taxon>Bacteria</taxon>
        <taxon>Pseudomonadati</taxon>
        <taxon>Pseudomonadota</taxon>
        <taxon>Betaproteobacteria</taxon>
        <taxon>Burkholderiales</taxon>
        <taxon>Burkholderiaceae</taxon>
        <taxon>Pandoraea</taxon>
    </lineage>
</organism>
<dbReference type="InterPro" id="IPR039315">
    <property type="entry name" value="CheW"/>
</dbReference>
<dbReference type="GO" id="GO:0007165">
    <property type="term" value="P:signal transduction"/>
    <property type="evidence" value="ECO:0007669"/>
    <property type="project" value="InterPro"/>
</dbReference>
<dbReference type="GO" id="GO:0005829">
    <property type="term" value="C:cytosol"/>
    <property type="evidence" value="ECO:0007669"/>
    <property type="project" value="TreeGrafter"/>
</dbReference>
<dbReference type="SMART" id="SM00260">
    <property type="entry name" value="CheW"/>
    <property type="match status" value="3"/>
</dbReference>